<comment type="caution">
    <text evidence="1">The sequence shown here is derived from an EMBL/GenBank/DDBJ whole genome shotgun (WGS) entry which is preliminary data.</text>
</comment>
<reference evidence="1" key="1">
    <citation type="submission" date="2019-11" db="EMBL/GenBank/DDBJ databases">
        <title>Nori genome reveals adaptations in red seaweeds to the harsh intertidal environment.</title>
        <authorList>
            <person name="Wang D."/>
            <person name="Mao Y."/>
        </authorList>
    </citation>
    <scope>NUCLEOTIDE SEQUENCE</scope>
    <source>
        <tissue evidence="1">Gametophyte</tissue>
    </source>
</reference>
<evidence type="ECO:0000313" key="2">
    <source>
        <dbReference type="Proteomes" id="UP000798662"/>
    </source>
</evidence>
<gene>
    <name evidence="1" type="ORF">I4F81_007438</name>
</gene>
<dbReference type="Proteomes" id="UP000798662">
    <property type="component" value="Chromosome 2"/>
</dbReference>
<proteinExistence type="predicted"/>
<name>A0ACC3C417_PYRYE</name>
<protein>
    <submittedName>
        <fullName evidence="1">Uncharacterized protein</fullName>
    </submittedName>
</protein>
<dbReference type="EMBL" id="CM020619">
    <property type="protein sequence ID" value="KAK1864902.1"/>
    <property type="molecule type" value="Genomic_DNA"/>
</dbReference>
<accession>A0ACC3C417</accession>
<evidence type="ECO:0000313" key="1">
    <source>
        <dbReference type="EMBL" id="KAK1864902.1"/>
    </source>
</evidence>
<keyword evidence="2" id="KW-1185">Reference proteome</keyword>
<organism evidence="1 2">
    <name type="scientific">Pyropia yezoensis</name>
    <name type="common">Susabi-nori</name>
    <name type="synonym">Porphyra yezoensis</name>
    <dbReference type="NCBI Taxonomy" id="2788"/>
    <lineage>
        <taxon>Eukaryota</taxon>
        <taxon>Rhodophyta</taxon>
        <taxon>Bangiophyceae</taxon>
        <taxon>Bangiales</taxon>
        <taxon>Bangiaceae</taxon>
        <taxon>Pyropia</taxon>
    </lineage>
</organism>
<sequence length="1623" mass="176383">MPQQSIRGGQGSAALCDAASTLVQKAFDKEPLAAERRLSGGGSVARVDAGGSVEPDRGQGRIEEQWRELERVVGVPCEDEGELPREDGAALGAGREDGDGWADPEDELEPEDEVLGGDAAGGAEDGSTSEPPTTPRRHTRPAGATLTYLNKIRHKLANDPAFFQSLHGNIIYPPHPLMSSSSENPSAFYLPKVLVFAPHASKRSGDTKCCPRCGGNKVYGDGWSQFRRIIDVNDCFFVIGQRYRCQARHPNNTFVAWDERLLRAAQPHILALLPVILTRKLGVSQALMDLMRSLVDSGMGMGLFAEMIKENHTREHHRRELAYLYRLERLRPDPSTGQRTMSACRSPPPHFSLFSTQDGYNGCYGSLGYFRSVYVRELAKLEPRLKRHSAALPARVLSGDHFFKIIKCNFTFKGKRLFMAAYSLVNENTEVMAAVLTQSKSMDELRVLLEGVQRRLIAIGMPPAQVEVFYTDNPTAEAPFLESVYPGLSKSAVPLAGLGGRSSEAVLASRPELDFPADHYMEYVVNRDAAALAIDVFRRDLLDDARQRAVPPVMGLDVEWDISPGSSRRLQVLQLSSRTQTLVLHLSRMASIPHQLGALLVDPGVGKAGKMIAGDAAKLDAEWSLPVRGWFELGMYAKERKLIPNAGISLAALTEVLLDRTLNKSEQLRFGNWSAPLSNDAQRYAGLDAYASLAVYEAARTMRSATPGPNATVEGMRVFLTDTCGLRRVAICSVVRDSTNVAADAVKVRLEKVLLPGYVVPKIGLQPSRALRDIDTDGASKGTKQVFAVSRRHLRDVAHPVEKRRTEDLRRGRLVRAALEERDETYDALGPLEEATRRVIRTGVVDGTGEEIPDGGVPDIDEQEDDVERSAADEDYVDIALTSGLESGYVPRGMLSGVRGDVMHAMDRVLRRVPKNHGATQMFARCLAHAMLIFNKGDADAARRVAAERFPALSWDEVLYRHSTWVQARVRRVVPPPGVLAARIQRVCRLFESVQDASTKQLLLNAAGKRAVRQVVKMAADGWLSDLPGVGLYTLRGRDQDNLPLWLCSRGTNSNEGSVHQKLVKNFGNMRGASAELVHFALLEWIHRHNLRAAHNNRPDFHSIGHYDVWILEAILALQEEVYGQRVSYLSHQSASELDLPDFLCGVLPVAADATAGSGLPNGQLLDTLRPVVMCLSPQKQWLAERMGLRLPLLPVHTLAEKVLFFKVQRALRLGRRHPPSAMDVTTEYNRRVADIWLELMGKAVRVGRTNKLKVPKPDVSFKTLAHIVAYQMFYDRSNNALSTMSLFRPNERLQSIAASAANYQSFGAASSSLAPIRRPLPSHGAAAARQASQATTSQPAPSPSRTEIPPLPTSERHTSAAPPEFAASREISRSRREPAAVPTRSAGISSSAPTPSSSSARHAVSPQQVPRVAPALATTPAAAVPVAFSPLFGSPAAGSGSALGALRAGPPCFTAVAPSVATFAGFLCGVSVVITVICEVPLFVVAPWLSRRLSAPAMLLIAMACYVVQVAVYVCISDPRYVLFVEPLHGVTFSPMNIATVAEASRLAPPHLQATGHAFISVVRTVGTIVGTVGGSAVMQWAGSTVAYGVAGVLVATAAVVYGLVAWIERRHGGVVGVDLAD</sequence>